<dbReference type="OrthoDB" id="9792692at2"/>
<dbReference type="InterPro" id="IPR041121">
    <property type="entry name" value="SDH_C"/>
</dbReference>
<evidence type="ECO:0000256" key="5">
    <source>
        <dbReference type="ARBA" id="ARBA00023002"/>
    </source>
</evidence>
<evidence type="ECO:0000256" key="4">
    <source>
        <dbReference type="ARBA" id="ARBA00022857"/>
    </source>
</evidence>
<dbReference type="Proteomes" id="UP000246278">
    <property type="component" value="Unassembled WGS sequence"/>
</dbReference>
<organism evidence="11 12">
    <name type="scientific">Prosthecochloris marina</name>
    <dbReference type="NCBI Taxonomy" id="2017681"/>
    <lineage>
        <taxon>Bacteria</taxon>
        <taxon>Pseudomonadati</taxon>
        <taxon>Chlorobiota</taxon>
        <taxon>Chlorobiia</taxon>
        <taxon>Chlorobiales</taxon>
        <taxon>Chlorobiaceae</taxon>
        <taxon>Prosthecochloris</taxon>
    </lineage>
</organism>
<comment type="pathway">
    <text evidence="1 8">Metabolic intermediate biosynthesis; chorismate biosynthesis; chorismate from D-erythrose 4-phosphate and phosphoenolpyruvate: step 4/7.</text>
</comment>
<evidence type="ECO:0000256" key="8">
    <source>
        <dbReference type="HAMAP-Rule" id="MF_00222"/>
    </source>
</evidence>
<comment type="caution">
    <text evidence="8">Lacks conserved residue(s) required for the propagation of feature annotation.</text>
</comment>
<dbReference type="Pfam" id="PF08501">
    <property type="entry name" value="Shikimate_dh_N"/>
    <property type="match status" value="1"/>
</dbReference>
<dbReference type="InterPro" id="IPR022893">
    <property type="entry name" value="Shikimate_DH_fam"/>
</dbReference>
<name>A0A317T4A2_9CHLB</name>
<evidence type="ECO:0000256" key="7">
    <source>
        <dbReference type="ARBA" id="ARBA00049442"/>
    </source>
</evidence>
<sequence>MYSAKKILGLIGRNVDYSYSPYIHNAAAEILQLPYYYTIFNISSSDQVPPALEGAKALGIAGFNVTIPYKQDVVACMDRLSPEAQAVGAVNTIVNDRGILTGYNTDIAGIVTPLEPYLSMIKGQPVGIFGNGGAAMAAVEALNSNFSPSVIRLFTRNREKGLALCHHFQNSIPPVSFSIHPFDDYPAISHCKLLINATPIGTKGLGTEHDNSIIPDGTGAIHENQIIFDMVYNPIDTRLLQMACQAGAVTIPGIEMLVAQASRSFEIWTGKQMPTGSVKERLRKMLATDNRLP</sequence>
<evidence type="ECO:0000256" key="3">
    <source>
        <dbReference type="ARBA" id="ARBA00022605"/>
    </source>
</evidence>
<dbReference type="GO" id="GO:0008652">
    <property type="term" value="P:amino acid biosynthetic process"/>
    <property type="evidence" value="ECO:0007669"/>
    <property type="project" value="UniProtKB-KW"/>
</dbReference>
<feature type="binding site" evidence="8">
    <location>
        <position position="66"/>
    </location>
    <ligand>
        <name>shikimate</name>
        <dbReference type="ChEBI" id="CHEBI:36208"/>
    </ligand>
</feature>
<comment type="function">
    <text evidence="8">Involved in the biosynthesis of the chorismate, which leads to the biosynthesis of aromatic amino acids. Catalyzes the reversible NADPH linked reduction of 3-dehydroshikimate (DHSA) to yield shikimate (SA).</text>
</comment>
<reference evidence="12" key="1">
    <citation type="submission" date="2017-10" db="EMBL/GenBank/DDBJ databases">
        <authorList>
            <person name="Gaisin V.A."/>
            <person name="Rysina M.S."/>
            <person name="Grouzdev D.S."/>
        </authorList>
    </citation>
    <scope>NUCLEOTIDE SEQUENCE [LARGE SCALE GENOMIC DNA]</scope>
    <source>
        <strain evidence="12">V1</strain>
    </source>
</reference>
<feature type="domain" description="Shikimate dehydrogenase substrate binding N-terminal" evidence="9">
    <location>
        <begin position="10"/>
        <end position="93"/>
    </location>
</feature>
<evidence type="ECO:0000313" key="12">
    <source>
        <dbReference type="Proteomes" id="UP000246278"/>
    </source>
</evidence>
<dbReference type="Gene3D" id="3.40.50.720">
    <property type="entry name" value="NAD(P)-binding Rossmann-like Domain"/>
    <property type="match status" value="1"/>
</dbReference>
<dbReference type="Gene3D" id="3.40.50.10860">
    <property type="entry name" value="Leucine Dehydrogenase, chain A, domain 1"/>
    <property type="match status" value="1"/>
</dbReference>
<feature type="binding site" evidence="8">
    <location>
        <begin position="130"/>
        <end position="134"/>
    </location>
    <ligand>
        <name>NADP(+)</name>
        <dbReference type="ChEBI" id="CHEBI:58349"/>
    </ligand>
</feature>
<protein>
    <recommendedName>
        <fullName evidence="2 8">Shikimate dehydrogenase (NADP(+))</fullName>
        <shortName evidence="8">SDH</shortName>
        <ecNumber evidence="2 8">1.1.1.25</ecNumber>
    </recommendedName>
</protein>
<evidence type="ECO:0000259" key="9">
    <source>
        <dbReference type="Pfam" id="PF08501"/>
    </source>
</evidence>
<dbReference type="PANTHER" id="PTHR21089">
    <property type="entry name" value="SHIKIMATE DEHYDROGENASE"/>
    <property type="match status" value="1"/>
</dbReference>
<dbReference type="HAMAP" id="MF_00222">
    <property type="entry name" value="Shikimate_DH_AroE"/>
    <property type="match status" value="1"/>
</dbReference>
<dbReference type="EC" id="1.1.1.25" evidence="2 8"/>
<dbReference type="InterPro" id="IPR036291">
    <property type="entry name" value="NAD(P)-bd_dom_sf"/>
</dbReference>
<proteinExistence type="inferred from homology"/>
<dbReference type="NCBIfam" id="TIGR00507">
    <property type="entry name" value="aroE"/>
    <property type="match status" value="1"/>
</dbReference>
<keyword evidence="6 8" id="KW-0057">Aromatic amino acid biosynthesis</keyword>
<keyword evidence="5 8" id="KW-0560">Oxidoreductase</keyword>
<feature type="binding site" evidence="8">
    <location>
        <position position="260"/>
    </location>
    <ligand>
        <name>shikimate</name>
        <dbReference type="ChEBI" id="CHEBI:36208"/>
    </ligand>
</feature>
<evidence type="ECO:0000313" key="11">
    <source>
        <dbReference type="EMBL" id="PWW81435.1"/>
    </source>
</evidence>
<dbReference type="SUPFAM" id="SSF53223">
    <property type="entry name" value="Aminoacid dehydrogenase-like, N-terminal domain"/>
    <property type="match status" value="1"/>
</dbReference>
<dbReference type="GO" id="GO:0009423">
    <property type="term" value="P:chorismate biosynthetic process"/>
    <property type="evidence" value="ECO:0007669"/>
    <property type="project" value="UniProtKB-UniRule"/>
</dbReference>
<feature type="binding site" evidence="8">
    <location>
        <position position="232"/>
    </location>
    <ligand>
        <name>shikimate</name>
        <dbReference type="ChEBI" id="CHEBI:36208"/>
    </ligand>
</feature>
<evidence type="ECO:0000256" key="2">
    <source>
        <dbReference type="ARBA" id="ARBA00012962"/>
    </source>
</evidence>
<dbReference type="InterPro" id="IPR011342">
    <property type="entry name" value="Shikimate_DH"/>
</dbReference>
<dbReference type="AlphaFoldDB" id="A0A317T4A2"/>
<keyword evidence="3 8" id="KW-0028">Amino-acid biosynthesis</keyword>
<keyword evidence="12" id="KW-1185">Reference proteome</keyword>
<dbReference type="PANTHER" id="PTHR21089:SF1">
    <property type="entry name" value="BIFUNCTIONAL 3-DEHYDROQUINATE DEHYDRATASE_SHIKIMATE DEHYDROGENASE, CHLOROPLASTIC"/>
    <property type="match status" value="1"/>
</dbReference>
<feature type="binding site" evidence="8">
    <location>
        <position position="230"/>
    </location>
    <ligand>
        <name>NADP(+)</name>
        <dbReference type="ChEBI" id="CHEBI:58349"/>
    </ligand>
</feature>
<feature type="active site" description="Proton acceptor" evidence="8">
    <location>
        <position position="70"/>
    </location>
</feature>
<comment type="subunit">
    <text evidence="8">Homodimer.</text>
</comment>
<keyword evidence="4 8" id="KW-0521">NADP</keyword>
<comment type="caution">
    <text evidence="11">The sequence shown here is derived from an EMBL/GenBank/DDBJ whole genome shotgun (WGS) entry which is preliminary data.</text>
</comment>
<comment type="similarity">
    <text evidence="8">Belongs to the shikimate dehydrogenase family.</text>
</comment>
<evidence type="ECO:0000256" key="6">
    <source>
        <dbReference type="ARBA" id="ARBA00023141"/>
    </source>
</evidence>
<dbReference type="SUPFAM" id="SSF51735">
    <property type="entry name" value="NAD(P)-binding Rossmann-fold domains"/>
    <property type="match status" value="1"/>
</dbReference>
<dbReference type="EMBL" id="PDNZ01000007">
    <property type="protein sequence ID" value="PWW81435.1"/>
    <property type="molecule type" value="Genomic_DNA"/>
</dbReference>
<accession>A0A317T4A2</accession>
<gene>
    <name evidence="8 11" type="primary">aroE</name>
    <name evidence="11" type="ORF">CR164_10405</name>
</gene>
<dbReference type="GO" id="GO:0050661">
    <property type="term" value="F:NADP binding"/>
    <property type="evidence" value="ECO:0007669"/>
    <property type="project" value="InterPro"/>
</dbReference>
<evidence type="ECO:0000256" key="1">
    <source>
        <dbReference type="ARBA" id="ARBA00004871"/>
    </source>
</evidence>
<dbReference type="RefSeq" id="WP_110023929.1">
    <property type="nucleotide sequence ID" value="NZ_PDNZ01000007.1"/>
</dbReference>
<dbReference type="GO" id="GO:0019632">
    <property type="term" value="P:shikimate metabolic process"/>
    <property type="evidence" value="ECO:0007669"/>
    <property type="project" value="InterPro"/>
</dbReference>
<feature type="binding site" evidence="8">
    <location>
        <position position="91"/>
    </location>
    <ligand>
        <name>shikimate</name>
        <dbReference type="ChEBI" id="CHEBI:36208"/>
    </ligand>
</feature>
<dbReference type="GO" id="GO:0004764">
    <property type="term" value="F:shikimate 3-dehydrogenase (NADP+) activity"/>
    <property type="evidence" value="ECO:0007669"/>
    <property type="project" value="UniProtKB-UniRule"/>
</dbReference>
<feature type="binding site" evidence="8">
    <location>
        <position position="253"/>
    </location>
    <ligand>
        <name>NADP(+)</name>
        <dbReference type="ChEBI" id="CHEBI:58349"/>
    </ligand>
</feature>
<evidence type="ECO:0000259" key="10">
    <source>
        <dbReference type="Pfam" id="PF18317"/>
    </source>
</evidence>
<dbReference type="InterPro" id="IPR013708">
    <property type="entry name" value="Shikimate_DH-bd_N"/>
</dbReference>
<dbReference type="UniPathway" id="UPA00053">
    <property type="reaction ID" value="UER00087"/>
</dbReference>
<feature type="domain" description="SDH C-terminal" evidence="10">
    <location>
        <begin position="253"/>
        <end position="283"/>
    </location>
</feature>
<feature type="binding site" evidence="8">
    <location>
        <position position="106"/>
    </location>
    <ligand>
        <name>shikimate</name>
        <dbReference type="ChEBI" id="CHEBI:36208"/>
    </ligand>
</feature>
<feature type="binding site" evidence="8">
    <location>
        <begin position="18"/>
        <end position="20"/>
    </location>
    <ligand>
        <name>shikimate</name>
        <dbReference type="ChEBI" id="CHEBI:36208"/>
    </ligand>
</feature>
<dbReference type="CDD" id="cd01065">
    <property type="entry name" value="NAD_bind_Shikimate_DH"/>
    <property type="match status" value="1"/>
</dbReference>
<dbReference type="Pfam" id="PF18317">
    <property type="entry name" value="SDH_C"/>
    <property type="match status" value="1"/>
</dbReference>
<dbReference type="InterPro" id="IPR046346">
    <property type="entry name" value="Aminoacid_DH-like_N_sf"/>
</dbReference>
<dbReference type="GO" id="GO:0009073">
    <property type="term" value="P:aromatic amino acid family biosynthetic process"/>
    <property type="evidence" value="ECO:0007669"/>
    <property type="project" value="UniProtKB-KW"/>
</dbReference>
<comment type="catalytic activity">
    <reaction evidence="7 8">
        <text>shikimate + NADP(+) = 3-dehydroshikimate + NADPH + H(+)</text>
        <dbReference type="Rhea" id="RHEA:17737"/>
        <dbReference type="ChEBI" id="CHEBI:15378"/>
        <dbReference type="ChEBI" id="CHEBI:16630"/>
        <dbReference type="ChEBI" id="CHEBI:36208"/>
        <dbReference type="ChEBI" id="CHEBI:57783"/>
        <dbReference type="ChEBI" id="CHEBI:58349"/>
        <dbReference type="EC" id="1.1.1.25"/>
    </reaction>
</comment>